<reference evidence="1 2" key="1">
    <citation type="submission" date="2019-05" db="EMBL/GenBank/DDBJ databases">
        <authorList>
            <person name="Zhang J.-Y."/>
            <person name="Feg X."/>
            <person name="Du Z.-J."/>
        </authorList>
    </citation>
    <scope>NUCLEOTIDE SEQUENCE [LARGE SCALE GENOMIC DNA]</scope>
    <source>
        <strain evidence="1 2">RZ26</strain>
    </source>
</reference>
<gene>
    <name evidence="1" type="ORF">FEE95_07045</name>
</gene>
<dbReference type="EMBL" id="VATY01000001">
    <property type="protein sequence ID" value="TMM59180.1"/>
    <property type="molecule type" value="Genomic_DNA"/>
</dbReference>
<dbReference type="Gene3D" id="2.40.30.170">
    <property type="match status" value="1"/>
</dbReference>
<organism evidence="1 2">
    <name type="scientific">Maribacter algarum</name>
    <name type="common">ex Zhang et al. 2020</name>
    <dbReference type="NCBI Taxonomy" id="2578118"/>
    <lineage>
        <taxon>Bacteria</taxon>
        <taxon>Pseudomonadati</taxon>
        <taxon>Bacteroidota</taxon>
        <taxon>Flavobacteriia</taxon>
        <taxon>Flavobacteriales</taxon>
        <taxon>Flavobacteriaceae</taxon>
        <taxon>Maribacter</taxon>
    </lineage>
</organism>
<evidence type="ECO:0000313" key="1">
    <source>
        <dbReference type="EMBL" id="TMM59180.1"/>
    </source>
</evidence>
<protein>
    <submittedName>
        <fullName evidence="1">HlyD family efflux transporter periplasmic adaptor subunit</fullName>
    </submittedName>
</protein>
<evidence type="ECO:0000313" key="2">
    <source>
        <dbReference type="Proteomes" id="UP000310314"/>
    </source>
</evidence>
<dbReference type="AlphaFoldDB" id="A0A5S3PW78"/>
<dbReference type="Proteomes" id="UP000310314">
    <property type="component" value="Unassembled WGS sequence"/>
</dbReference>
<name>A0A5S3PW78_9FLAO</name>
<comment type="caution">
    <text evidence="1">The sequence shown here is derived from an EMBL/GenBank/DDBJ whole genome shotgun (WGS) entry which is preliminary data.</text>
</comment>
<sequence>MYYFTNTSSSFVAKLRTPSSNSGKIEVGQKVNVSLYDYPEYEFGVIKGKVTSILSISSTEGIYIVNVSIPSELTTSFGKQIEFKQEMKGKADIITEDLRLLERLLYQFREVFKR</sequence>
<proteinExistence type="predicted"/>
<dbReference type="OrthoDB" id="7057889at2"/>
<keyword evidence="2" id="KW-1185">Reference proteome</keyword>
<accession>A0A5S3PW78</accession>